<evidence type="ECO:0000256" key="1">
    <source>
        <dbReference type="ARBA" id="ARBA00007689"/>
    </source>
</evidence>
<dbReference type="HOGENOM" id="CLU_2248924_0_0_11"/>
<dbReference type="Proteomes" id="UP000000235">
    <property type="component" value="Chromosome"/>
</dbReference>
<evidence type="ECO:0000313" key="3">
    <source>
        <dbReference type="EMBL" id="ABP56423.1"/>
    </source>
</evidence>
<dbReference type="AlphaFoldDB" id="A4XBW6"/>
<dbReference type="eggNOG" id="ENOG503277J">
    <property type="taxonomic scope" value="Bacteria"/>
</dbReference>
<accession>A4XBW6</accession>
<dbReference type="InterPro" id="IPR005545">
    <property type="entry name" value="YCII"/>
</dbReference>
<evidence type="ECO:0000313" key="4">
    <source>
        <dbReference type="Proteomes" id="UP000000235"/>
    </source>
</evidence>
<comment type="similarity">
    <text evidence="1">Belongs to the YciI family.</text>
</comment>
<reference evidence="4" key="1">
    <citation type="journal article" date="2007" name="Proc. Natl. Acad. Sci. U.S.A.">
        <title>Genome sequencing reveals complex secondary metabolome in the marine actinomycete Salinispora tropica.</title>
        <authorList>
            <person name="Udwary D.W."/>
            <person name="Zeigler L."/>
            <person name="Asolkar R.N."/>
            <person name="Singan V."/>
            <person name="Lapidus A."/>
            <person name="Fenical W."/>
            <person name="Jensen P.R."/>
            <person name="Moore B.S."/>
        </authorList>
    </citation>
    <scope>NUCLEOTIDE SEQUENCE [LARGE SCALE GENOMIC DNA]</scope>
    <source>
        <strain evidence="4">ATCC BAA-916 / DSM 44818 / CNB-440</strain>
    </source>
</reference>
<proteinExistence type="inferred from homology"/>
<dbReference type="Pfam" id="PF03795">
    <property type="entry name" value="YCII"/>
    <property type="match status" value="1"/>
</dbReference>
<dbReference type="SUPFAM" id="SSF54909">
    <property type="entry name" value="Dimeric alpha+beta barrel"/>
    <property type="match status" value="1"/>
</dbReference>
<organism evidence="3 4">
    <name type="scientific">Salinispora tropica (strain ATCC BAA-916 / DSM 44818 / JCM 13857 / NBRC 105044 / CNB-440)</name>
    <dbReference type="NCBI Taxonomy" id="369723"/>
    <lineage>
        <taxon>Bacteria</taxon>
        <taxon>Bacillati</taxon>
        <taxon>Actinomycetota</taxon>
        <taxon>Actinomycetes</taxon>
        <taxon>Micromonosporales</taxon>
        <taxon>Micromonosporaceae</taxon>
        <taxon>Salinispora</taxon>
    </lineage>
</organism>
<dbReference type="InterPro" id="IPR011008">
    <property type="entry name" value="Dimeric_a/b-barrel"/>
</dbReference>
<keyword evidence="4" id="KW-1185">Reference proteome</keyword>
<name>A4XBW6_SALTO</name>
<evidence type="ECO:0000259" key="2">
    <source>
        <dbReference type="Pfam" id="PF03795"/>
    </source>
</evidence>
<dbReference type="KEGG" id="stp:Strop_3993"/>
<protein>
    <recommendedName>
        <fullName evidence="2">YCII-related domain-containing protein</fullName>
    </recommendedName>
</protein>
<sequence>MCRMTEPLTSIVLVYAGHKWDRDLPIYQQKNAPGHIRHMHEQVASGAAIVAGPMHNGAGLLAEELLGVVIYDRPVPEATEIAAADPAVVGGQLRVEVRPLYRVTV</sequence>
<gene>
    <name evidence="3" type="ordered locus">Strop_3993</name>
</gene>
<feature type="domain" description="YCII-related" evidence="2">
    <location>
        <begin position="28"/>
        <end position="99"/>
    </location>
</feature>
<dbReference type="EMBL" id="CP000667">
    <property type="protein sequence ID" value="ABP56423.1"/>
    <property type="molecule type" value="Genomic_DNA"/>
</dbReference>